<dbReference type="EMBL" id="QGKV02000297">
    <property type="protein sequence ID" value="KAF3607075.1"/>
    <property type="molecule type" value="Genomic_DNA"/>
</dbReference>
<reference evidence="1 2" key="1">
    <citation type="journal article" date="2020" name="BMC Genomics">
        <title>Intraspecific diversification of the crop wild relative Brassica cretica Lam. using demographic model selection.</title>
        <authorList>
            <person name="Kioukis A."/>
            <person name="Michalopoulou V.A."/>
            <person name="Briers L."/>
            <person name="Pirintsos S."/>
            <person name="Studholme D.J."/>
            <person name="Pavlidis P."/>
            <person name="Sarris P.F."/>
        </authorList>
    </citation>
    <scope>NUCLEOTIDE SEQUENCE [LARGE SCALE GENOMIC DNA]</scope>
    <source>
        <strain evidence="2">cv. PFS-1207/04</strain>
    </source>
</reference>
<organism evidence="1 2">
    <name type="scientific">Brassica cretica</name>
    <name type="common">Mustard</name>
    <dbReference type="NCBI Taxonomy" id="69181"/>
    <lineage>
        <taxon>Eukaryota</taxon>
        <taxon>Viridiplantae</taxon>
        <taxon>Streptophyta</taxon>
        <taxon>Embryophyta</taxon>
        <taxon>Tracheophyta</taxon>
        <taxon>Spermatophyta</taxon>
        <taxon>Magnoliopsida</taxon>
        <taxon>eudicotyledons</taxon>
        <taxon>Gunneridae</taxon>
        <taxon>Pentapetalae</taxon>
        <taxon>rosids</taxon>
        <taxon>malvids</taxon>
        <taxon>Brassicales</taxon>
        <taxon>Brassicaceae</taxon>
        <taxon>Brassiceae</taxon>
        <taxon>Brassica</taxon>
    </lineage>
</organism>
<proteinExistence type="predicted"/>
<dbReference type="Proteomes" id="UP000266723">
    <property type="component" value="Unassembled WGS sequence"/>
</dbReference>
<gene>
    <name evidence="1" type="ORF">DY000_02048969</name>
</gene>
<sequence>MSIDAGDVLSIDVSSVSSVDTLGKPEISSPWLFVSDISDFTFGTSPPRFAGIASSIDVLQ</sequence>
<evidence type="ECO:0000313" key="2">
    <source>
        <dbReference type="Proteomes" id="UP000266723"/>
    </source>
</evidence>
<keyword evidence="2" id="KW-1185">Reference proteome</keyword>
<accession>A0ABQ7EVF5</accession>
<name>A0ABQ7EVF5_BRACR</name>
<comment type="caution">
    <text evidence="1">The sequence shown here is derived from an EMBL/GenBank/DDBJ whole genome shotgun (WGS) entry which is preliminary data.</text>
</comment>
<evidence type="ECO:0000313" key="1">
    <source>
        <dbReference type="EMBL" id="KAF3607075.1"/>
    </source>
</evidence>
<protein>
    <submittedName>
        <fullName evidence="1">Uncharacterized protein</fullName>
    </submittedName>
</protein>